<dbReference type="AlphaFoldDB" id="A0A922MEY7"/>
<proteinExistence type="predicted"/>
<gene>
    <name evidence="2" type="ORF">HF086_002450</name>
</gene>
<evidence type="ECO:0000313" key="3">
    <source>
        <dbReference type="Proteomes" id="UP000814243"/>
    </source>
</evidence>
<dbReference type="Proteomes" id="UP000814243">
    <property type="component" value="Unassembled WGS sequence"/>
</dbReference>
<dbReference type="EMBL" id="JACEFF010000528">
    <property type="protein sequence ID" value="KAH9635890.1"/>
    <property type="molecule type" value="Genomic_DNA"/>
</dbReference>
<feature type="region of interest" description="Disordered" evidence="1">
    <location>
        <begin position="53"/>
        <end position="104"/>
    </location>
</feature>
<reference evidence="2" key="1">
    <citation type="journal article" date="2021" name="G3 (Bethesda)">
        <title>Genome and transcriptome analysis of the beet armyworm Spodoptera exigua reveals targets for pest control. .</title>
        <authorList>
            <person name="Simon S."/>
            <person name="Breeschoten T."/>
            <person name="Jansen H.J."/>
            <person name="Dirks R.P."/>
            <person name="Schranz M.E."/>
            <person name="Ros V.I.D."/>
        </authorList>
    </citation>
    <scope>NUCLEOTIDE SEQUENCE</scope>
    <source>
        <strain evidence="2">TB_SE_WUR_2020</strain>
    </source>
</reference>
<accession>A0A922MEY7</accession>
<evidence type="ECO:0000256" key="1">
    <source>
        <dbReference type="SAM" id="MobiDB-lite"/>
    </source>
</evidence>
<sequence length="181" mass="20762">MLDDIPEYEYFEDVTEKGHDKVPLAYAPREFYTDDFATKPPMTKNDIANKIRNDLRRTTTSLPSTTTSTLSTSTTETVTKSTTSPTTSQSTTFRTTTEAPTQPLTSTMKFEPYNLSSTTPDIIEYYDEETTPNLEENTTPAFDFENFYRRMENSGYYSVLSSDKFIENEVCFNCFFLGSDW</sequence>
<organism evidence="2 3">
    <name type="scientific">Spodoptera exigua</name>
    <name type="common">Beet armyworm</name>
    <name type="synonym">Noctua fulgens</name>
    <dbReference type="NCBI Taxonomy" id="7107"/>
    <lineage>
        <taxon>Eukaryota</taxon>
        <taxon>Metazoa</taxon>
        <taxon>Ecdysozoa</taxon>
        <taxon>Arthropoda</taxon>
        <taxon>Hexapoda</taxon>
        <taxon>Insecta</taxon>
        <taxon>Pterygota</taxon>
        <taxon>Neoptera</taxon>
        <taxon>Endopterygota</taxon>
        <taxon>Lepidoptera</taxon>
        <taxon>Glossata</taxon>
        <taxon>Ditrysia</taxon>
        <taxon>Noctuoidea</taxon>
        <taxon>Noctuidae</taxon>
        <taxon>Amphipyrinae</taxon>
        <taxon>Spodoptera</taxon>
    </lineage>
</organism>
<feature type="compositionally biased region" description="Low complexity" evidence="1">
    <location>
        <begin position="58"/>
        <end position="97"/>
    </location>
</feature>
<comment type="caution">
    <text evidence="2">The sequence shown here is derived from an EMBL/GenBank/DDBJ whole genome shotgun (WGS) entry which is preliminary data.</text>
</comment>
<evidence type="ECO:0000313" key="2">
    <source>
        <dbReference type="EMBL" id="KAH9635890.1"/>
    </source>
</evidence>
<name>A0A922MEY7_SPOEX</name>
<protein>
    <submittedName>
        <fullName evidence="2">Uncharacterized protein</fullName>
    </submittedName>
</protein>